<dbReference type="Gene3D" id="2.60.40.10">
    <property type="entry name" value="Immunoglobulins"/>
    <property type="match status" value="2"/>
</dbReference>
<feature type="domain" description="Beta galactosidase small chain/" evidence="9">
    <location>
        <begin position="816"/>
        <end position="1095"/>
    </location>
</feature>
<dbReference type="KEGG" id="cgo:Corgl_0101"/>
<dbReference type="GO" id="GO:0009341">
    <property type="term" value="C:beta-galactosidase complex"/>
    <property type="evidence" value="ECO:0007669"/>
    <property type="project" value="InterPro"/>
</dbReference>
<evidence type="ECO:0000256" key="3">
    <source>
        <dbReference type="ARBA" id="ARBA00012756"/>
    </source>
</evidence>
<dbReference type="InterPro" id="IPR011013">
    <property type="entry name" value="Gal_mutarotase_sf_dom"/>
</dbReference>
<name>F2N9X4_CORGP</name>
<evidence type="ECO:0000256" key="4">
    <source>
        <dbReference type="ARBA" id="ARBA00013303"/>
    </source>
</evidence>
<evidence type="ECO:0000256" key="6">
    <source>
        <dbReference type="ARBA" id="ARBA00023295"/>
    </source>
</evidence>
<dbReference type="Gene3D" id="2.60.120.260">
    <property type="entry name" value="Galactose-binding domain-like"/>
    <property type="match status" value="1"/>
</dbReference>
<dbReference type="InterPro" id="IPR006104">
    <property type="entry name" value="Glyco_hydro_2_N"/>
</dbReference>
<dbReference type="OrthoDB" id="9762066at2"/>
<dbReference type="PRINTS" id="PR00132">
    <property type="entry name" value="GLHYDRLASE2"/>
</dbReference>
<dbReference type="InterPro" id="IPR013783">
    <property type="entry name" value="Ig-like_fold"/>
</dbReference>
<dbReference type="PANTHER" id="PTHR46323">
    <property type="entry name" value="BETA-GALACTOSIDASE"/>
    <property type="match status" value="1"/>
</dbReference>
<dbReference type="InterPro" id="IPR023230">
    <property type="entry name" value="Glyco_hydro_2_CS"/>
</dbReference>
<dbReference type="SMART" id="SM01038">
    <property type="entry name" value="Bgal_small_N"/>
    <property type="match status" value="1"/>
</dbReference>
<evidence type="ECO:0000256" key="7">
    <source>
        <dbReference type="ARBA" id="ARBA00032230"/>
    </source>
</evidence>
<dbReference type="InterPro" id="IPR050347">
    <property type="entry name" value="Bact_Beta-galactosidase"/>
</dbReference>
<dbReference type="InterPro" id="IPR036156">
    <property type="entry name" value="Beta-gal/glucu_dom_sf"/>
</dbReference>
<sequence>MFIPPYYHDLSVSHEGCLPTHAYFMPASRPMDLIGERRAASDRIQLLTGKWAFRYHDSIYDVDEEIASARFAGEPAFFDEGFDLSSLASIPVPSCWQMFGYGRHQYSSSSYPFPVDPPNVPADVACGVYIRDFTWQSDEDAPRTVLAFEGVDSCFYIWLNGSFAGYSQVAHATSEFDVTDLLHAGSNRIAVLVLQWCDGSYLEDQDKFRMSGIFRDVYLVRRPMHAIEDFFVHTSIDRTGSAAVSVELCFTEGEPIDVHGRLLDADGLLVAKSDCVELECSGQSDPAARDAGSRAFQAQSRLEFKLLDAHLWNPEEPYLYHLELMSEHEVICERVGVRAISVNDGVVRLNGRAIKVHGVNRHDSDPQTGFCISQQQFIRDLALMRQHNVNAVRTSHYPNAPHFYALFDEMGFLVMDEADNESHGTIDVYRGESASWAEARYHWDALISDNPAWVEATLDRVRRCVERDKNRPCVVFWSMGNECGYGQVFERALAWTHAFDPDRLTHYEGAHHAYDRRTFDFSNLDLYSRMYMPYDEAEAYFECEGLRLVAEKRTAGAPDPTPGGAPCASQGDRWAKSHQLPLILCEFSHAMGNGPGDLEDYFKIIERHEGFVGGFVWEWCDHAIDRGITAEGRRIWTYGGDSGEVPDDGSFSCDGLVWPDRRPHTGLAEFKNVFRPARVVVFDQAVGRLRLRNLLDFVDLADVLSVVAELRVDGEPVEKIALEKLPRIAPHGEATLALPQIISAIPRSGHATLIVRYLLRRADAVRPVGFELGFDEIQIRTEDERCARAAKVLAATGGARVDVRQSAREVVVFGADDAGRSWRYAIDRRTGMLARMGIADRELLDAPAELNIWRAPTDNDAGVRKEWEEAGYDRVRERCRFCSVSCSVDGVDVDCVIVLAAAFRQPMAEVHAIWSFHSSGRIDMTLDLTRDPVVPRLPRWRFPSLPRFGVRLFLPRSMKYVSYCGYGPNESYTDKRRSSSYGLWRARVDELLEPYIRPQETGSHVDCDFARVEGAGVSLDIAMPEGADPFSFQALPYTQEELTRKRHDHELERSPSTVVCIDRAQAGIGSASCGPRLIERYRLDEARIKFRLALMPGVM</sequence>
<keyword evidence="5 8" id="KW-0378">Hydrolase</keyword>
<dbReference type="Pfam" id="PF02929">
    <property type="entry name" value="Bgal_small_N"/>
    <property type="match status" value="1"/>
</dbReference>
<dbReference type="SUPFAM" id="SSF49785">
    <property type="entry name" value="Galactose-binding domain-like"/>
    <property type="match status" value="1"/>
</dbReference>
<proteinExistence type="inferred from homology"/>
<dbReference type="GO" id="GO:0004565">
    <property type="term" value="F:beta-galactosidase activity"/>
    <property type="evidence" value="ECO:0007669"/>
    <property type="project" value="UniProtKB-EC"/>
</dbReference>
<dbReference type="InterPro" id="IPR004199">
    <property type="entry name" value="B-gal_small/dom_5"/>
</dbReference>
<keyword evidence="11" id="KW-1185">Reference proteome</keyword>
<dbReference type="PANTHER" id="PTHR46323:SF2">
    <property type="entry name" value="BETA-GALACTOSIDASE"/>
    <property type="match status" value="1"/>
</dbReference>
<dbReference type="InterPro" id="IPR006101">
    <property type="entry name" value="Glyco_hydro_2"/>
</dbReference>
<dbReference type="SUPFAM" id="SSF74650">
    <property type="entry name" value="Galactose mutarotase-like"/>
    <property type="match status" value="1"/>
</dbReference>
<dbReference type="Pfam" id="PF00703">
    <property type="entry name" value="Glyco_hydro_2"/>
    <property type="match status" value="1"/>
</dbReference>
<dbReference type="Gene3D" id="3.20.20.80">
    <property type="entry name" value="Glycosidases"/>
    <property type="match status" value="1"/>
</dbReference>
<evidence type="ECO:0000256" key="8">
    <source>
        <dbReference type="RuleBase" id="RU361154"/>
    </source>
</evidence>
<evidence type="ECO:0000256" key="1">
    <source>
        <dbReference type="ARBA" id="ARBA00001412"/>
    </source>
</evidence>
<dbReference type="GO" id="GO:0030246">
    <property type="term" value="F:carbohydrate binding"/>
    <property type="evidence" value="ECO:0007669"/>
    <property type="project" value="InterPro"/>
</dbReference>
<dbReference type="InterPro" id="IPR017853">
    <property type="entry name" value="GH"/>
</dbReference>
<accession>F2N9X4</accession>
<evidence type="ECO:0000256" key="2">
    <source>
        <dbReference type="ARBA" id="ARBA00007401"/>
    </source>
</evidence>
<dbReference type="InterPro" id="IPR023232">
    <property type="entry name" value="Glyco_hydro_2_AS"/>
</dbReference>
<dbReference type="STRING" id="700015.Corgl_0101"/>
<dbReference type="RefSeq" id="WP_013707972.1">
    <property type="nucleotide sequence ID" value="NC_015389.1"/>
</dbReference>
<comment type="catalytic activity">
    <reaction evidence="1 8">
        <text>Hydrolysis of terminal non-reducing beta-D-galactose residues in beta-D-galactosides.</text>
        <dbReference type="EC" id="3.2.1.23"/>
    </reaction>
</comment>
<dbReference type="Gene3D" id="2.70.98.10">
    <property type="match status" value="1"/>
</dbReference>
<evidence type="ECO:0000259" key="9">
    <source>
        <dbReference type="SMART" id="SM01038"/>
    </source>
</evidence>
<dbReference type="HOGENOM" id="CLU_002346_0_2_11"/>
<dbReference type="InterPro" id="IPR006103">
    <property type="entry name" value="Glyco_hydro_2_cat"/>
</dbReference>
<dbReference type="InterPro" id="IPR008979">
    <property type="entry name" value="Galactose-bd-like_sf"/>
</dbReference>
<dbReference type="Pfam" id="PF16353">
    <property type="entry name" value="LacZ_4"/>
    <property type="match status" value="1"/>
</dbReference>
<dbReference type="AlphaFoldDB" id="F2N9X4"/>
<evidence type="ECO:0000313" key="11">
    <source>
        <dbReference type="Proteomes" id="UP000006851"/>
    </source>
</evidence>
<protein>
    <recommendedName>
        <fullName evidence="4 8">Beta-galactosidase</fullName>
        <ecNumber evidence="3 8">3.2.1.23</ecNumber>
    </recommendedName>
    <alternativeName>
        <fullName evidence="7 8">Lactase</fullName>
    </alternativeName>
</protein>
<dbReference type="PROSITE" id="PS00608">
    <property type="entry name" value="GLYCOSYL_HYDROL_F2_2"/>
    <property type="match status" value="1"/>
</dbReference>
<dbReference type="Proteomes" id="UP000006851">
    <property type="component" value="Chromosome"/>
</dbReference>
<comment type="similarity">
    <text evidence="2 8">Belongs to the glycosyl hydrolase 2 family.</text>
</comment>
<dbReference type="Pfam" id="PF02837">
    <property type="entry name" value="Glyco_hydro_2_N"/>
    <property type="match status" value="1"/>
</dbReference>
<dbReference type="EMBL" id="CP002628">
    <property type="protein sequence ID" value="AEB06229.1"/>
    <property type="molecule type" value="Genomic_DNA"/>
</dbReference>
<dbReference type="InterPro" id="IPR032312">
    <property type="entry name" value="LacZ_4"/>
</dbReference>
<evidence type="ECO:0000313" key="10">
    <source>
        <dbReference type="EMBL" id="AEB06229.1"/>
    </source>
</evidence>
<keyword evidence="6 8" id="KW-0326">Glycosidase</keyword>
<dbReference type="EC" id="3.2.1.23" evidence="3 8"/>
<dbReference type="InterPro" id="IPR014718">
    <property type="entry name" value="GH-type_carb-bd"/>
</dbReference>
<dbReference type="Pfam" id="PF02836">
    <property type="entry name" value="Glyco_hydro_2_C"/>
    <property type="match status" value="1"/>
</dbReference>
<evidence type="ECO:0000256" key="5">
    <source>
        <dbReference type="ARBA" id="ARBA00022801"/>
    </source>
</evidence>
<dbReference type="PROSITE" id="PS00719">
    <property type="entry name" value="GLYCOSYL_HYDROL_F2_1"/>
    <property type="match status" value="1"/>
</dbReference>
<organism evidence="10 11">
    <name type="scientific">Coriobacterium glomerans (strain ATCC 49209 / DSM 20642 / JCM 10262 / PW2)</name>
    <dbReference type="NCBI Taxonomy" id="700015"/>
    <lineage>
        <taxon>Bacteria</taxon>
        <taxon>Bacillati</taxon>
        <taxon>Actinomycetota</taxon>
        <taxon>Coriobacteriia</taxon>
        <taxon>Coriobacteriales</taxon>
        <taxon>Coriobacteriaceae</taxon>
        <taxon>Coriobacterium</taxon>
    </lineage>
</organism>
<dbReference type="InterPro" id="IPR006102">
    <property type="entry name" value="Ig-like_GH2"/>
</dbReference>
<dbReference type="eggNOG" id="COG3250">
    <property type="taxonomic scope" value="Bacteria"/>
</dbReference>
<dbReference type="GO" id="GO:0005990">
    <property type="term" value="P:lactose catabolic process"/>
    <property type="evidence" value="ECO:0007669"/>
    <property type="project" value="TreeGrafter"/>
</dbReference>
<dbReference type="SUPFAM" id="SSF51445">
    <property type="entry name" value="(Trans)glycosidases"/>
    <property type="match status" value="1"/>
</dbReference>
<gene>
    <name evidence="10" type="ordered locus">Corgl_0101</name>
</gene>
<dbReference type="SUPFAM" id="SSF49303">
    <property type="entry name" value="beta-Galactosidase/glucuronidase domain"/>
    <property type="match status" value="2"/>
</dbReference>
<reference evidence="11" key="1">
    <citation type="journal article" date="2013" name="Stand. Genomic Sci.">
        <title>Complete genome sequence of Coriobacterium glomerans type strain (PW2(T)) from the midgut of Pyrrhocoris apterus L. (red soldier bug).</title>
        <authorList>
            <person name="Stackebrandt E."/>
            <person name="Zeytun A."/>
            <person name="Lapidus A."/>
            <person name="Nolan M."/>
            <person name="Lucas S."/>
            <person name="Hammon N."/>
            <person name="Deshpande S."/>
            <person name="Cheng J.F."/>
            <person name="Tapia R."/>
            <person name="Goodwin L.A."/>
            <person name="Pitluck S."/>
            <person name="Liolios K."/>
            <person name="Pagani I."/>
            <person name="Ivanova N."/>
            <person name="Mavromatis K."/>
            <person name="Mikhailova N."/>
            <person name="Huntemann M."/>
            <person name="Pati A."/>
            <person name="Chen A."/>
            <person name="Palaniappan K."/>
            <person name="Chang Y.J."/>
            <person name="Land M."/>
            <person name="Hauser L."/>
            <person name="Rohde M."/>
            <person name="Pukall R."/>
            <person name="Goker M."/>
            <person name="Detter J.C."/>
            <person name="Woyke T."/>
            <person name="Bristow J."/>
            <person name="Eisen J.A."/>
            <person name="Markowitz V."/>
            <person name="Hugenholtz P."/>
            <person name="Kyrpides N.C."/>
            <person name="Klenk H.P."/>
        </authorList>
    </citation>
    <scope>NUCLEOTIDE SEQUENCE</scope>
    <source>
        <strain evidence="11">ATCC 49209 / DSM 20642 / JCM 10262 / PW2</strain>
    </source>
</reference>